<reference evidence="1 2" key="1">
    <citation type="journal article" date="2019" name="Genome Biol. Evol.">
        <title>Insights into the evolution of the New World diploid cottons (Gossypium, subgenus Houzingenia) based on genome sequencing.</title>
        <authorList>
            <person name="Grover C.E."/>
            <person name="Arick M.A. 2nd"/>
            <person name="Thrash A."/>
            <person name="Conover J.L."/>
            <person name="Sanders W.S."/>
            <person name="Peterson D.G."/>
            <person name="Frelichowski J.E."/>
            <person name="Scheffler J.A."/>
            <person name="Scheffler B.E."/>
            <person name="Wendel J.F."/>
        </authorList>
    </citation>
    <scope>NUCLEOTIDE SEQUENCE [LARGE SCALE GENOMIC DNA]</scope>
    <source>
        <strain evidence="1">185</strain>
        <tissue evidence="1">Leaf</tissue>
    </source>
</reference>
<name>A0A7J8Y4M7_GOSAI</name>
<accession>A0A7J8Y4M7</accession>
<protein>
    <submittedName>
        <fullName evidence="1">Uncharacterized protein</fullName>
    </submittedName>
</protein>
<evidence type="ECO:0000313" key="2">
    <source>
        <dbReference type="Proteomes" id="UP000593577"/>
    </source>
</evidence>
<evidence type="ECO:0000313" key="1">
    <source>
        <dbReference type="EMBL" id="MBA0694528.1"/>
    </source>
</evidence>
<dbReference type="AlphaFoldDB" id="A0A7J8Y4M7"/>
<dbReference type="Proteomes" id="UP000593577">
    <property type="component" value="Unassembled WGS sequence"/>
</dbReference>
<comment type="caution">
    <text evidence="1">The sequence shown here is derived from an EMBL/GenBank/DDBJ whole genome shotgun (WGS) entry which is preliminary data.</text>
</comment>
<proteinExistence type="predicted"/>
<dbReference type="EMBL" id="JABFAA010000010">
    <property type="protein sequence ID" value="MBA0694528.1"/>
    <property type="molecule type" value="Genomic_DNA"/>
</dbReference>
<gene>
    <name evidence="1" type="ORF">Goari_004811</name>
</gene>
<keyword evidence="2" id="KW-1185">Reference proteome</keyword>
<organism evidence="1 2">
    <name type="scientific">Gossypium aridum</name>
    <name type="common">American cotton</name>
    <name type="synonym">Erioxylum aridum</name>
    <dbReference type="NCBI Taxonomy" id="34290"/>
    <lineage>
        <taxon>Eukaryota</taxon>
        <taxon>Viridiplantae</taxon>
        <taxon>Streptophyta</taxon>
        <taxon>Embryophyta</taxon>
        <taxon>Tracheophyta</taxon>
        <taxon>Spermatophyta</taxon>
        <taxon>Magnoliopsida</taxon>
        <taxon>eudicotyledons</taxon>
        <taxon>Gunneridae</taxon>
        <taxon>Pentapetalae</taxon>
        <taxon>rosids</taxon>
        <taxon>malvids</taxon>
        <taxon>Malvales</taxon>
        <taxon>Malvaceae</taxon>
        <taxon>Malvoideae</taxon>
        <taxon>Gossypium</taxon>
    </lineage>
</organism>
<sequence>MHSSKQGSFGLGLLSIP</sequence>